<reference evidence="4 5" key="1">
    <citation type="submission" date="2019-04" db="EMBL/GenBank/DDBJ databases">
        <title>Herbidospora sp. NEAU-GS14.nov., a novel actinomycete isolated from soil.</title>
        <authorList>
            <person name="Han L."/>
        </authorList>
    </citation>
    <scope>NUCLEOTIDE SEQUENCE [LARGE SCALE GENOMIC DNA]</scope>
    <source>
        <strain evidence="4 5">NEAU-GS14</strain>
    </source>
</reference>
<dbReference type="SUPFAM" id="SSF51445">
    <property type="entry name" value="(Trans)glycosidases"/>
    <property type="match status" value="1"/>
</dbReference>
<feature type="signal peptide" evidence="2">
    <location>
        <begin position="1"/>
        <end position="34"/>
    </location>
</feature>
<proteinExistence type="predicted"/>
<evidence type="ECO:0000313" key="4">
    <source>
        <dbReference type="EMBL" id="TKK83730.1"/>
    </source>
</evidence>
<dbReference type="GO" id="GO:0071966">
    <property type="term" value="P:fungal-type cell wall polysaccharide metabolic process"/>
    <property type="evidence" value="ECO:0007669"/>
    <property type="project" value="TreeGrafter"/>
</dbReference>
<dbReference type="Gene3D" id="3.20.20.80">
    <property type="entry name" value="Glycosidases"/>
    <property type="match status" value="1"/>
</dbReference>
<dbReference type="PANTHER" id="PTHR34154">
    <property type="entry name" value="ALKALI-SENSITIVE LINKAGE PROTEIN 1"/>
    <property type="match status" value="1"/>
</dbReference>
<dbReference type="PROSITE" id="PS50022">
    <property type="entry name" value="FA58C_3"/>
    <property type="match status" value="1"/>
</dbReference>
<accession>A0A4U3M5J1</accession>
<dbReference type="InterPro" id="IPR017853">
    <property type="entry name" value="GH"/>
</dbReference>
<feature type="chain" id="PRO_5020852105" evidence="2">
    <location>
        <begin position="35"/>
        <end position="438"/>
    </location>
</feature>
<evidence type="ECO:0000256" key="2">
    <source>
        <dbReference type="SAM" id="SignalP"/>
    </source>
</evidence>
<dbReference type="AlphaFoldDB" id="A0A4U3M5J1"/>
<dbReference type="RefSeq" id="WP_137250915.1">
    <property type="nucleotide sequence ID" value="NZ_SZQA01000042.1"/>
</dbReference>
<name>A0A4U3M5J1_9ACTN</name>
<sequence length="438" mass="46927">MTQTTVPRRRAALVGALVAALSASLITGAGPAEAADTLVSQGRPAVASSVERGDLSAAAAFDGKTSTRWSSKFADPQWIRLDLGKVTPISRIVLNWERAYATAFQIQTSNDAATWRTIHTTTAGKGGVQTINASTGARYVRLHATKRSSQYGVSLWEFQVFGSGTPGTTPTTTPGTTPKPTPSSSPSTPPATAKGKKGIAVWQIPGVNAAVANAQASWYYTWAVDHANITTPADSQFVPMIWGANSVTDANLAKAKAAGPYLLGFNEPDFADQANMTVEKALELWPRLQDAGKILGAPAVAWGGDRAGGWLDRFMTGAKQRGYRVDFIPLHWYGGDFVTERAVQQLKGYLQAVYDRYKKPIWLTEFALIDFSNGVRYPTEAQQAAFVTESAKMLQSLPFVERYAWFGIGAGASGVNSGLFRDNGTPTAVGRAFQALPR</sequence>
<dbReference type="InterPro" id="IPR000421">
    <property type="entry name" value="FA58C"/>
</dbReference>
<dbReference type="OrthoDB" id="8611574at2"/>
<evidence type="ECO:0000259" key="3">
    <source>
        <dbReference type="PROSITE" id="PS50022"/>
    </source>
</evidence>
<dbReference type="Pfam" id="PF00754">
    <property type="entry name" value="F5_F8_type_C"/>
    <property type="match status" value="1"/>
</dbReference>
<dbReference type="InterPro" id="IPR006311">
    <property type="entry name" value="TAT_signal"/>
</dbReference>
<keyword evidence="2" id="KW-0732">Signal</keyword>
<dbReference type="Proteomes" id="UP000308705">
    <property type="component" value="Unassembled WGS sequence"/>
</dbReference>
<feature type="compositionally biased region" description="Low complexity" evidence="1">
    <location>
        <begin position="164"/>
        <end position="176"/>
    </location>
</feature>
<dbReference type="EMBL" id="SZQA01000042">
    <property type="protein sequence ID" value="TKK83730.1"/>
    <property type="molecule type" value="Genomic_DNA"/>
</dbReference>
<organism evidence="4 5">
    <name type="scientific">Herbidospora galbida</name>
    <dbReference type="NCBI Taxonomy" id="2575442"/>
    <lineage>
        <taxon>Bacteria</taxon>
        <taxon>Bacillati</taxon>
        <taxon>Actinomycetota</taxon>
        <taxon>Actinomycetes</taxon>
        <taxon>Streptosporangiales</taxon>
        <taxon>Streptosporangiaceae</taxon>
        <taxon>Herbidospora</taxon>
    </lineage>
</organism>
<feature type="domain" description="F5/8 type C" evidence="3">
    <location>
        <begin position="22"/>
        <end position="163"/>
    </location>
</feature>
<evidence type="ECO:0000313" key="5">
    <source>
        <dbReference type="Proteomes" id="UP000308705"/>
    </source>
</evidence>
<comment type="caution">
    <text evidence="4">The sequence shown here is derived from an EMBL/GenBank/DDBJ whole genome shotgun (WGS) entry which is preliminary data.</text>
</comment>
<feature type="compositionally biased region" description="Pro residues" evidence="1">
    <location>
        <begin position="177"/>
        <end position="189"/>
    </location>
</feature>
<dbReference type="InterPro" id="IPR024655">
    <property type="entry name" value="Asl1_glyco_hydro_catalytic"/>
</dbReference>
<feature type="region of interest" description="Disordered" evidence="1">
    <location>
        <begin position="164"/>
        <end position="196"/>
    </location>
</feature>
<dbReference type="InterPro" id="IPR008979">
    <property type="entry name" value="Galactose-bd-like_sf"/>
</dbReference>
<gene>
    <name evidence="4" type="ORF">FDA94_32620</name>
</gene>
<dbReference type="PANTHER" id="PTHR34154:SF3">
    <property type="entry name" value="ALKALI-SENSITIVE LINKAGE PROTEIN 1"/>
    <property type="match status" value="1"/>
</dbReference>
<keyword evidence="5" id="KW-1185">Reference proteome</keyword>
<dbReference type="InterPro" id="IPR053183">
    <property type="entry name" value="ASL1"/>
</dbReference>
<evidence type="ECO:0000256" key="1">
    <source>
        <dbReference type="SAM" id="MobiDB-lite"/>
    </source>
</evidence>
<dbReference type="SUPFAM" id="SSF49785">
    <property type="entry name" value="Galactose-binding domain-like"/>
    <property type="match status" value="1"/>
</dbReference>
<dbReference type="Gene3D" id="2.60.120.260">
    <property type="entry name" value="Galactose-binding domain-like"/>
    <property type="match status" value="1"/>
</dbReference>
<dbReference type="Pfam" id="PF11790">
    <property type="entry name" value="Glyco_hydro_cc"/>
    <property type="match status" value="1"/>
</dbReference>
<protein>
    <submittedName>
        <fullName evidence="4">RNA polymerase subunit sigma-24</fullName>
    </submittedName>
</protein>
<dbReference type="PROSITE" id="PS51318">
    <property type="entry name" value="TAT"/>
    <property type="match status" value="1"/>
</dbReference>